<evidence type="ECO:0000313" key="9">
    <source>
        <dbReference type="EMBL" id="MCM1988559.1"/>
    </source>
</evidence>
<evidence type="ECO:0000256" key="2">
    <source>
        <dbReference type="ARBA" id="ARBA00007998"/>
    </source>
</evidence>
<keyword evidence="5 8" id="KW-0812">Transmembrane</keyword>
<dbReference type="GO" id="GO:0009847">
    <property type="term" value="P:spore germination"/>
    <property type="evidence" value="ECO:0007669"/>
    <property type="project" value="InterPro"/>
</dbReference>
<sequence>MKKEVISDRQGISIMVLFLMGTSIINISGLSAGKDIWLANIIAIIMAIPIMFIYARLQSLFLNKDLFDVIEMCLGKILGKTIIIALTLFAFFEMPLSVRNFAQFPNIVSLVNTPQIIGTIIFMCLCVWIVKAGIQVVGEWASFFVRLFIIIPLITIALVLNILNIDNFRPVLNYGIKPVFKGAYEVFLFPFTQTIAFVMAYSNFTHKKTPYKLYLIGLLIGGIEILVLSSIAVMVLGVNEASRLYYPNYEIWLRINIGDAFQRTEIIQGAMFTICAFIKVSIFLMATCKGISKIFKFDDYKVIVTPIALLIIILACYQFDSIMHYNEWGDKVWYSYVIIFQVILPIIIWIVAEIKKKRIIGIE</sequence>
<organism evidence="9 10">
    <name type="scientific">Oceanirhabdus seepicola</name>
    <dbReference type="NCBI Taxonomy" id="2828781"/>
    <lineage>
        <taxon>Bacteria</taxon>
        <taxon>Bacillati</taxon>
        <taxon>Bacillota</taxon>
        <taxon>Clostridia</taxon>
        <taxon>Eubacteriales</taxon>
        <taxon>Clostridiaceae</taxon>
        <taxon>Oceanirhabdus</taxon>
    </lineage>
</organism>
<feature type="transmembrane region" description="Helical" evidence="8">
    <location>
        <begin position="116"/>
        <end position="134"/>
    </location>
</feature>
<feature type="transmembrane region" description="Helical" evidence="8">
    <location>
        <begin position="36"/>
        <end position="57"/>
    </location>
</feature>
<feature type="transmembrane region" description="Helical" evidence="8">
    <location>
        <begin position="12"/>
        <end position="30"/>
    </location>
</feature>
<feature type="transmembrane region" description="Helical" evidence="8">
    <location>
        <begin position="213"/>
        <end position="238"/>
    </location>
</feature>
<feature type="transmembrane region" description="Helical" evidence="8">
    <location>
        <begin position="266"/>
        <end position="288"/>
    </location>
</feature>
<reference evidence="9" key="1">
    <citation type="journal article" date="2021" name="mSystems">
        <title>Bacteria and Archaea Synergistically Convert Glycine Betaine to Biogenic Methane in the Formosa Cold Seep of the South China Sea.</title>
        <authorList>
            <person name="Li L."/>
            <person name="Zhang W."/>
            <person name="Zhang S."/>
            <person name="Song L."/>
            <person name="Sun Q."/>
            <person name="Zhang H."/>
            <person name="Xiang H."/>
            <person name="Dong X."/>
        </authorList>
    </citation>
    <scope>NUCLEOTIDE SEQUENCE</scope>
    <source>
        <strain evidence="9">ZWT</strain>
    </source>
</reference>
<evidence type="ECO:0000256" key="6">
    <source>
        <dbReference type="ARBA" id="ARBA00022989"/>
    </source>
</evidence>
<dbReference type="Proteomes" id="UP001056429">
    <property type="component" value="Unassembled WGS sequence"/>
</dbReference>
<keyword evidence="6 8" id="KW-1133">Transmembrane helix</keyword>
<dbReference type="InterPro" id="IPR004761">
    <property type="entry name" value="Spore_GerAB"/>
</dbReference>
<feature type="transmembrane region" description="Helical" evidence="8">
    <location>
        <begin position="183"/>
        <end position="201"/>
    </location>
</feature>
<dbReference type="NCBIfam" id="TIGR00912">
    <property type="entry name" value="2A0309"/>
    <property type="match status" value="1"/>
</dbReference>
<feature type="transmembrane region" description="Helical" evidence="8">
    <location>
        <begin position="77"/>
        <end position="96"/>
    </location>
</feature>
<comment type="similarity">
    <text evidence="2">Belongs to the amino acid-polyamine-organocation (APC) superfamily. Spore germination protein (SGP) (TC 2.A.3.9) family.</text>
</comment>
<evidence type="ECO:0000256" key="8">
    <source>
        <dbReference type="SAM" id="Phobius"/>
    </source>
</evidence>
<feature type="transmembrane region" description="Helical" evidence="8">
    <location>
        <begin position="143"/>
        <end position="163"/>
    </location>
</feature>
<feature type="transmembrane region" description="Helical" evidence="8">
    <location>
        <begin position="332"/>
        <end position="352"/>
    </location>
</feature>
<dbReference type="PANTHER" id="PTHR34975">
    <property type="entry name" value="SPORE GERMINATION PROTEIN A2"/>
    <property type="match status" value="1"/>
</dbReference>
<evidence type="ECO:0000256" key="3">
    <source>
        <dbReference type="ARBA" id="ARBA00022448"/>
    </source>
</evidence>
<dbReference type="GO" id="GO:0016020">
    <property type="term" value="C:membrane"/>
    <property type="evidence" value="ECO:0007669"/>
    <property type="project" value="UniProtKB-SubCell"/>
</dbReference>
<name>A0A9J6NVN8_9CLOT</name>
<evidence type="ECO:0000256" key="5">
    <source>
        <dbReference type="ARBA" id="ARBA00022692"/>
    </source>
</evidence>
<reference evidence="9" key="2">
    <citation type="submission" date="2021-04" db="EMBL/GenBank/DDBJ databases">
        <authorList>
            <person name="Dong X."/>
        </authorList>
    </citation>
    <scope>NUCLEOTIDE SEQUENCE</scope>
    <source>
        <strain evidence="9">ZWT</strain>
    </source>
</reference>
<feature type="transmembrane region" description="Helical" evidence="8">
    <location>
        <begin position="300"/>
        <end position="320"/>
    </location>
</feature>
<comment type="caution">
    <text evidence="9">The sequence shown here is derived from an EMBL/GenBank/DDBJ whole genome shotgun (WGS) entry which is preliminary data.</text>
</comment>
<keyword evidence="3" id="KW-0813">Transport</keyword>
<dbReference type="Pfam" id="PF03845">
    <property type="entry name" value="Spore_permease"/>
    <property type="match status" value="1"/>
</dbReference>
<keyword evidence="4" id="KW-0309">Germination</keyword>
<evidence type="ECO:0000313" key="10">
    <source>
        <dbReference type="Proteomes" id="UP001056429"/>
    </source>
</evidence>
<evidence type="ECO:0000256" key="7">
    <source>
        <dbReference type="ARBA" id="ARBA00023136"/>
    </source>
</evidence>
<dbReference type="AlphaFoldDB" id="A0A9J6NVN8"/>
<keyword evidence="10" id="KW-1185">Reference proteome</keyword>
<comment type="subcellular location">
    <subcellularLocation>
        <location evidence="1">Membrane</location>
        <topology evidence="1">Multi-pass membrane protein</topology>
    </subcellularLocation>
</comment>
<keyword evidence="7 8" id="KW-0472">Membrane</keyword>
<proteinExistence type="inferred from homology"/>
<accession>A0A9J6NVN8</accession>
<dbReference type="EMBL" id="JAGSOJ010000001">
    <property type="protein sequence ID" value="MCM1988559.1"/>
    <property type="molecule type" value="Genomic_DNA"/>
</dbReference>
<evidence type="ECO:0000256" key="1">
    <source>
        <dbReference type="ARBA" id="ARBA00004141"/>
    </source>
</evidence>
<dbReference type="RefSeq" id="WP_250857425.1">
    <property type="nucleotide sequence ID" value="NZ_JAGSOJ010000001.1"/>
</dbReference>
<evidence type="ECO:0000256" key="4">
    <source>
        <dbReference type="ARBA" id="ARBA00022544"/>
    </source>
</evidence>
<protein>
    <submittedName>
        <fullName evidence="9">Endospore germination permease</fullName>
    </submittedName>
</protein>
<dbReference type="PANTHER" id="PTHR34975:SF2">
    <property type="entry name" value="SPORE GERMINATION PROTEIN A2"/>
    <property type="match status" value="1"/>
</dbReference>
<gene>
    <name evidence="9" type="ORF">KDK92_02320</name>
</gene>